<dbReference type="EMBL" id="FMCX01000008">
    <property type="protein sequence ID" value="SCF41472.1"/>
    <property type="molecule type" value="Genomic_DNA"/>
</dbReference>
<dbReference type="GO" id="GO:0016740">
    <property type="term" value="F:transferase activity"/>
    <property type="evidence" value="ECO:0007669"/>
    <property type="project" value="UniProtKB-KW"/>
</dbReference>
<evidence type="ECO:0000313" key="2">
    <source>
        <dbReference type="EMBL" id="SCF41472.1"/>
    </source>
</evidence>
<dbReference type="SUPFAM" id="SSF56112">
    <property type="entry name" value="Protein kinase-like (PK-like)"/>
    <property type="match status" value="1"/>
</dbReference>
<dbReference type="STRING" id="262898.GA0070564_108106"/>
<accession>A0A1C5A8B4</accession>
<proteinExistence type="predicted"/>
<keyword evidence="2" id="KW-0808">Transferase</keyword>
<evidence type="ECO:0000259" key="1">
    <source>
        <dbReference type="Pfam" id="PF01636"/>
    </source>
</evidence>
<name>A0A1C5A8B4_9ACTN</name>
<dbReference type="InterPro" id="IPR011009">
    <property type="entry name" value="Kinase-like_dom_sf"/>
</dbReference>
<protein>
    <submittedName>
        <fullName evidence="2">Phosphotransferase enzyme family protein</fullName>
    </submittedName>
</protein>
<dbReference type="RefSeq" id="WP_176730814.1">
    <property type="nucleotide sequence ID" value="NZ_FMCX01000008.1"/>
</dbReference>
<organism evidence="2 3">
    <name type="scientific">Micromonospora mirobrigensis</name>
    <dbReference type="NCBI Taxonomy" id="262898"/>
    <lineage>
        <taxon>Bacteria</taxon>
        <taxon>Bacillati</taxon>
        <taxon>Actinomycetota</taxon>
        <taxon>Actinomycetes</taxon>
        <taxon>Micromonosporales</taxon>
        <taxon>Micromonosporaceae</taxon>
        <taxon>Micromonospora</taxon>
    </lineage>
</organism>
<dbReference type="AlphaFoldDB" id="A0A1C5A8B4"/>
<dbReference type="InterPro" id="IPR002575">
    <property type="entry name" value="Aminoglycoside_PTrfase"/>
</dbReference>
<keyword evidence="3" id="KW-1185">Reference proteome</keyword>
<reference evidence="3" key="1">
    <citation type="submission" date="2016-06" db="EMBL/GenBank/DDBJ databases">
        <authorList>
            <person name="Varghese N."/>
            <person name="Submissions Spin"/>
        </authorList>
    </citation>
    <scope>NUCLEOTIDE SEQUENCE [LARGE SCALE GENOMIC DNA]</scope>
    <source>
        <strain evidence="3">DSM 44830</strain>
    </source>
</reference>
<dbReference type="Pfam" id="PF01636">
    <property type="entry name" value="APH"/>
    <property type="match status" value="1"/>
</dbReference>
<feature type="domain" description="Aminoglycoside phosphotransferase" evidence="1">
    <location>
        <begin position="109"/>
        <end position="185"/>
    </location>
</feature>
<dbReference type="Proteomes" id="UP000199504">
    <property type="component" value="Unassembled WGS sequence"/>
</dbReference>
<sequence length="263" mass="28348">MTDREELLPGGFVTEVVRIGDTVRRTRPANADFVEALLRHLERAAPGLAPRHLGYDEQGRQVLSHVDGRVPWREREDPGYRADAALTGLAALIRRLHDACAGTELAGAAQTVCHLDLSPKNTVYRDSPEGPLPVALLDWDLAAPGRRIDDVAFAAWHFAELGDDADPGELGRRAGVLCAGYDAAAGAVVAATGPGGVGRLDRGELVDVMLHQIEYTWRGIDAGADLDRPGMRWLRDAGAVDGVRAWQHWLLAHRDAVTAALLG</sequence>
<evidence type="ECO:0000313" key="3">
    <source>
        <dbReference type="Proteomes" id="UP000199504"/>
    </source>
</evidence>
<dbReference type="Gene3D" id="3.90.1200.10">
    <property type="match status" value="1"/>
</dbReference>
<gene>
    <name evidence="2" type="ORF">GA0070564_108106</name>
</gene>